<organism evidence="2 3">
    <name type="scientific">Flavobacterium piscinae</name>
    <dbReference type="NCBI Taxonomy" id="2506424"/>
    <lineage>
        <taxon>Bacteria</taxon>
        <taxon>Pseudomonadati</taxon>
        <taxon>Bacteroidota</taxon>
        <taxon>Flavobacteriia</taxon>
        <taxon>Flavobacteriales</taxon>
        <taxon>Flavobacteriaceae</taxon>
        <taxon>Flavobacterium</taxon>
    </lineage>
</organism>
<keyword evidence="3" id="KW-1185">Reference proteome</keyword>
<feature type="transmembrane region" description="Helical" evidence="1">
    <location>
        <begin position="50"/>
        <end position="68"/>
    </location>
</feature>
<proteinExistence type="predicted"/>
<evidence type="ECO:0000313" key="2">
    <source>
        <dbReference type="EMBL" id="RXR32648.1"/>
    </source>
</evidence>
<name>A0A4Q1KRE4_9FLAO</name>
<evidence type="ECO:0000256" key="1">
    <source>
        <dbReference type="SAM" id="Phobius"/>
    </source>
</evidence>
<sequence>MNPIDLHKQPKIKSGFKVPESYFEELESRISAQLAIEEPKVIQLNPNRKYWFSAIAAVVVLAVSIPLYQNWKVNSTTLDDESIEQYLSYHPTIYTEDIISHLDESDLISLQEQQSLETETIEKYLLENKTIEQYLID</sequence>
<dbReference type="Proteomes" id="UP000289734">
    <property type="component" value="Unassembled WGS sequence"/>
</dbReference>
<keyword evidence="1" id="KW-0812">Transmembrane</keyword>
<protein>
    <submittedName>
        <fullName evidence="2">Uncharacterized protein</fullName>
    </submittedName>
</protein>
<dbReference type="EMBL" id="SBKQ01000006">
    <property type="protein sequence ID" value="RXR32648.1"/>
    <property type="molecule type" value="Genomic_DNA"/>
</dbReference>
<keyword evidence="1" id="KW-0472">Membrane</keyword>
<accession>A0A4Q1KRE4</accession>
<reference evidence="3" key="1">
    <citation type="submission" date="2019-01" db="EMBL/GenBank/DDBJ databases">
        <title>Cytophagaceae bacterium strain CAR-16.</title>
        <authorList>
            <person name="Chen W.-M."/>
        </authorList>
    </citation>
    <scope>NUCLEOTIDE SEQUENCE [LARGE SCALE GENOMIC DNA]</scope>
    <source>
        <strain evidence="3">ICH-30</strain>
    </source>
</reference>
<gene>
    <name evidence="2" type="ORF">EQG68_07410</name>
</gene>
<keyword evidence="1" id="KW-1133">Transmembrane helix</keyword>
<dbReference type="OrthoDB" id="981524at2"/>
<dbReference type="AlphaFoldDB" id="A0A4Q1KRE4"/>
<dbReference type="RefSeq" id="WP_129464175.1">
    <property type="nucleotide sequence ID" value="NZ_SBKQ01000006.1"/>
</dbReference>
<comment type="caution">
    <text evidence="2">The sequence shown here is derived from an EMBL/GenBank/DDBJ whole genome shotgun (WGS) entry which is preliminary data.</text>
</comment>
<evidence type="ECO:0000313" key="3">
    <source>
        <dbReference type="Proteomes" id="UP000289734"/>
    </source>
</evidence>